<dbReference type="EMBL" id="GL833126">
    <property type="protein sequence ID" value="EGB08917.1"/>
    <property type="molecule type" value="Genomic_DNA"/>
</dbReference>
<feature type="compositionally biased region" description="Basic and acidic residues" evidence="3">
    <location>
        <begin position="224"/>
        <end position="234"/>
    </location>
</feature>
<keyword evidence="1 2" id="KW-0728">SH3 domain</keyword>
<dbReference type="GeneID" id="20224327"/>
<gene>
    <name evidence="5" type="ORF">AURANDRAFT_63428</name>
</gene>
<feature type="region of interest" description="Disordered" evidence="3">
    <location>
        <begin position="219"/>
        <end position="244"/>
    </location>
</feature>
<dbReference type="SMART" id="SM00326">
    <property type="entry name" value="SH3"/>
    <property type="match status" value="1"/>
</dbReference>
<organism evidence="6">
    <name type="scientific">Aureococcus anophagefferens</name>
    <name type="common">Harmful bloom alga</name>
    <dbReference type="NCBI Taxonomy" id="44056"/>
    <lineage>
        <taxon>Eukaryota</taxon>
        <taxon>Sar</taxon>
        <taxon>Stramenopiles</taxon>
        <taxon>Ochrophyta</taxon>
        <taxon>Pelagophyceae</taxon>
        <taxon>Pelagomonadales</taxon>
        <taxon>Pelagomonadaceae</taxon>
        <taxon>Aureococcus</taxon>
    </lineage>
</organism>
<feature type="region of interest" description="Disordered" evidence="3">
    <location>
        <begin position="125"/>
        <end position="179"/>
    </location>
</feature>
<dbReference type="CDD" id="cd11824">
    <property type="entry name" value="SH3_PSTPIP1"/>
    <property type="match status" value="1"/>
</dbReference>
<dbReference type="Pfam" id="PF00018">
    <property type="entry name" value="SH3_1"/>
    <property type="match status" value="1"/>
</dbReference>
<dbReference type="OrthoDB" id="1112565at2759"/>
<dbReference type="InterPro" id="IPR001452">
    <property type="entry name" value="SH3_domain"/>
</dbReference>
<dbReference type="Gene3D" id="2.30.30.40">
    <property type="entry name" value="SH3 Domains"/>
    <property type="match status" value="1"/>
</dbReference>
<proteinExistence type="predicted"/>
<dbReference type="InParanoid" id="F0Y6X1"/>
<accession>F0Y6X1</accession>
<name>F0Y6X1_AURAN</name>
<dbReference type="InterPro" id="IPR030777">
    <property type="entry name" value="PSTPIP1_SH3"/>
</dbReference>
<dbReference type="Proteomes" id="UP000002729">
    <property type="component" value="Unassembled WGS sequence"/>
</dbReference>
<reference evidence="5 6" key="1">
    <citation type="journal article" date="2011" name="Proc. Natl. Acad. Sci. U.S.A.">
        <title>Niche of harmful alga Aureococcus anophagefferens revealed through ecogenomics.</title>
        <authorList>
            <person name="Gobler C.J."/>
            <person name="Berry D.L."/>
            <person name="Dyhrman S.T."/>
            <person name="Wilhelm S.W."/>
            <person name="Salamov A."/>
            <person name="Lobanov A.V."/>
            <person name="Zhang Y."/>
            <person name="Collier J.L."/>
            <person name="Wurch L.L."/>
            <person name="Kustka A.B."/>
            <person name="Dill B.D."/>
            <person name="Shah M."/>
            <person name="VerBerkmoes N.C."/>
            <person name="Kuo A."/>
            <person name="Terry A."/>
            <person name="Pangilinan J."/>
            <person name="Lindquist E.A."/>
            <person name="Lucas S."/>
            <person name="Paulsen I.T."/>
            <person name="Hattenrath-Lehmann T.K."/>
            <person name="Talmage S.C."/>
            <person name="Walker E.A."/>
            <person name="Koch F."/>
            <person name="Burson A.M."/>
            <person name="Marcoval M.A."/>
            <person name="Tang Y.Z."/>
            <person name="Lecleir G.R."/>
            <person name="Coyne K.J."/>
            <person name="Berg G.M."/>
            <person name="Bertrand E.M."/>
            <person name="Saito M.A."/>
            <person name="Gladyshev V.N."/>
            <person name="Grigoriev I.V."/>
        </authorList>
    </citation>
    <scope>NUCLEOTIDE SEQUENCE [LARGE SCALE GENOMIC DNA]</scope>
    <source>
        <strain evidence="6">CCMP 1984</strain>
    </source>
</reference>
<protein>
    <recommendedName>
        <fullName evidence="4">SH3 domain-containing protein</fullName>
    </recommendedName>
</protein>
<dbReference type="SUPFAM" id="SSF50044">
    <property type="entry name" value="SH3-domain"/>
    <property type="match status" value="1"/>
</dbReference>
<dbReference type="InterPro" id="IPR036028">
    <property type="entry name" value="SH3-like_dom_sf"/>
</dbReference>
<evidence type="ECO:0000313" key="6">
    <source>
        <dbReference type="Proteomes" id="UP000002729"/>
    </source>
</evidence>
<evidence type="ECO:0000256" key="2">
    <source>
        <dbReference type="PROSITE-ProRule" id="PRU00192"/>
    </source>
</evidence>
<sequence length="244" mass="25323">MALRAPKKKASSVGALKAALASVAKRPSTLEKLCGRKTLSASQAATAQRLMERAQPMPSAGRASMALVVNDFAAAEDWQLSVARGEEVAVLDKLDDGWWLVDKSRGAGRGPYGLVPGTHCCWKLHDDEGGAPPPPPPPAPASPPPAAAIRMPTAGAPRPAPPAPAASTPAPGPAARDYDDADLEAAFAYLDLLIHGDPFSTGPAPPRFNELCASSSEFAARVKAHADDSRRRASDDEDPLGDLG</sequence>
<evidence type="ECO:0000259" key="4">
    <source>
        <dbReference type="PROSITE" id="PS50002"/>
    </source>
</evidence>
<dbReference type="KEGG" id="aaf:AURANDRAFT_63428"/>
<dbReference type="AlphaFoldDB" id="F0Y6X1"/>
<evidence type="ECO:0000256" key="3">
    <source>
        <dbReference type="SAM" id="MobiDB-lite"/>
    </source>
</evidence>
<feature type="compositionally biased region" description="Low complexity" evidence="3">
    <location>
        <begin position="165"/>
        <end position="175"/>
    </location>
</feature>
<dbReference type="RefSeq" id="XP_009036051.1">
    <property type="nucleotide sequence ID" value="XM_009037803.1"/>
</dbReference>
<feature type="compositionally biased region" description="Acidic residues" evidence="3">
    <location>
        <begin position="235"/>
        <end position="244"/>
    </location>
</feature>
<keyword evidence="6" id="KW-1185">Reference proteome</keyword>
<feature type="domain" description="SH3" evidence="4">
    <location>
        <begin position="61"/>
        <end position="125"/>
    </location>
</feature>
<evidence type="ECO:0000256" key="1">
    <source>
        <dbReference type="ARBA" id="ARBA00022443"/>
    </source>
</evidence>
<evidence type="ECO:0000313" key="5">
    <source>
        <dbReference type="EMBL" id="EGB08917.1"/>
    </source>
</evidence>
<dbReference type="PROSITE" id="PS50002">
    <property type="entry name" value="SH3"/>
    <property type="match status" value="1"/>
</dbReference>
<feature type="compositionally biased region" description="Pro residues" evidence="3">
    <location>
        <begin position="131"/>
        <end position="146"/>
    </location>
</feature>